<comment type="similarity">
    <text evidence="2">Belongs to the HIT family.</text>
</comment>
<dbReference type="Pfam" id="PF11969">
    <property type="entry name" value="DcpS_C"/>
    <property type="match status" value="1"/>
</dbReference>
<organism evidence="12 13">
    <name type="scientific">Rhodotorula taiwanensis</name>
    <dbReference type="NCBI Taxonomy" id="741276"/>
    <lineage>
        <taxon>Eukaryota</taxon>
        <taxon>Fungi</taxon>
        <taxon>Dikarya</taxon>
        <taxon>Basidiomycota</taxon>
        <taxon>Pucciniomycotina</taxon>
        <taxon>Microbotryomycetes</taxon>
        <taxon>Sporidiobolales</taxon>
        <taxon>Sporidiobolaceae</taxon>
        <taxon>Rhodotorula</taxon>
    </lineage>
</organism>
<evidence type="ECO:0000256" key="1">
    <source>
        <dbReference type="ARBA" id="ARBA00004123"/>
    </source>
</evidence>
<evidence type="ECO:0000256" key="2">
    <source>
        <dbReference type="ARBA" id="ARBA00010208"/>
    </source>
</evidence>
<dbReference type="EC" id="3.6.1.59" evidence="3"/>
<dbReference type="GO" id="GO:0000932">
    <property type="term" value="C:P-body"/>
    <property type="evidence" value="ECO:0007669"/>
    <property type="project" value="TreeGrafter"/>
</dbReference>
<evidence type="ECO:0000313" key="13">
    <source>
        <dbReference type="Proteomes" id="UP000237144"/>
    </source>
</evidence>
<dbReference type="GO" id="GO:0005634">
    <property type="term" value="C:nucleus"/>
    <property type="evidence" value="ECO:0007669"/>
    <property type="project" value="UniProtKB-SubCell"/>
</dbReference>
<sequence>MAPAASSTPTFSSAHALLSTFQFERVLSEDPRTLLVYILGTAEPESATVPVPCILKLEKTPYEPAEVQALTSSDAWSKIETVTANDIYSTSLAWFAAGRSAPDVQISSICPATDKHIRKYSVQVSRLVRETPAVYEQTVKPYVDSIPASSMSWVYNILDGTAEAENVLFRDDDPETGFVLTPDLKWDQKTMSALYLLVLTQDRSIRSLRDLRSRHLPLLLNIRRECERVARERYGIDSGELRFFVHYQPTYYHFHVHIVHLSYVSFSGITVGQAHLLDDVIDALELELEAAQSGGPAPLQSWFERKTFTYSLGVEHPLYALLQGAASAPADGKLAQ</sequence>
<evidence type="ECO:0000256" key="3">
    <source>
        <dbReference type="ARBA" id="ARBA00012520"/>
    </source>
</evidence>
<dbReference type="InterPro" id="IPR008594">
    <property type="entry name" value="DcpS/DCS2"/>
</dbReference>
<dbReference type="SUPFAM" id="SSF54197">
    <property type="entry name" value="HIT-like"/>
    <property type="match status" value="1"/>
</dbReference>
<dbReference type="STRING" id="741276.A0A2S5BFR3"/>
<dbReference type="Pfam" id="PF05652">
    <property type="entry name" value="DcpS"/>
    <property type="match status" value="1"/>
</dbReference>
<dbReference type="PIRSF" id="PIRSF028973">
    <property type="entry name" value="Scavenger_mRNA_decap_enz"/>
    <property type="match status" value="1"/>
</dbReference>
<dbReference type="InterPro" id="IPR011145">
    <property type="entry name" value="Scavenger_mRNA_decap_enz_N"/>
</dbReference>
<proteinExistence type="inferred from homology"/>
<protein>
    <recommendedName>
        <fullName evidence="4">m7GpppX diphosphatase</fullName>
        <ecNumber evidence="3">3.6.1.59</ecNumber>
    </recommendedName>
    <alternativeName>
        <fullName evidence="8">Decapping scavenger enzyme</fullName>
    </alternativeName>
    <alternativeName>
        <fullName evidence="7">Scavenger mRNA-decapping enzyme DcpS</fullName>
    </alternativeName>
</protein>
<reference evidence="12 13" key="1">
    <citation type="journal article" date="2018" name="Front. Microbiol.">
        <title>Prospects for Fungal Bioremediation of Acidic Radioactive Waste Sites: Characterization and Genome Sequence of Rhodotorula taiwanensis MD1149.</title>
        <authorList>
            <person name="Tkavc R."/>
            <person name="Matrosova V.Y."/>
            <person name="Grichenko O.E."/>
            <person name="Gostincar C."/>
            <person name="Volpe R.P."/>
            <person name="Klimenkova P."/>
            <person name="Gaidamakova E.K."/>
            <person name="Zhou C.E."/>
            <person name="Stewart B.J."/>
            <person name="Lyman M.G."/>
            <person name="Malfatti S.A."/>
            <person name="Rubinfeld B."/>
            <person name="Courtot M."/>
            <person name="Singh J."/>
            <person name="Dalgard C.L."/>
            <person name="Hamilton T."/>
            <person name="Frey K.G."/>
            <person name="Gunde-Cimerman N."/>
            <person name="Dugan L."/>
            <person name="Daly M.J."/>
        </authorList>
    </citation>
    <scope>NUCLEOTIDE SEQUENCE [LARGE SCALE GENOMIC DNA]</scope>
    <source>
        <strain evidence="12 13">MD1149</strain>
    </source>
</reference>
<dbReference type="InterPro" id="IPR036265">
    <property type="entry name" value="HIT-like_sf"/>
</dbReference>
<evidence type="ECO:0000256" key="4">
    <source>
        <dbReference type="ARBA" id="ARBA00015636"/>
    </source>
</evidence>
<evidence type="ECO:0000256" key="10">
    <source>
        <dbReference type="PIRSR" id="PIRSR028973-1"/>
    </source>
</evidence>
<evidence type="ECO:0000256" key="6">
    <source>
        <dbReference type="ARBA" id="ARBA00023242"/>
    </source>
</evidence>
<feature type="active site" description="Nucleophile" evidence="10">
    <location>
        <position position="255"/>
    </location>
</feature>
<comment type="caution">
    <text evidence="12">The sequence shown here is derived from an EMBL/GenBank/DDBJ whole genome shotgun (WGS) entry which is preliminary data.</text>
</comment>
<gene>
    <name evidence="12" type="ORF">BMF94_1229</name>
</gene>
<dbReference type="PANTHER" id="PTHR12978">
    <property type="entry name" value="HISTIDINE TRIAD HIT PROTEIN MEMBER"/>
    <property type="match status" value="1"/>
</dbReference>
<dbReference type="EMBL" id="PJQD01000013">
    <property type="protein sequence ID" value="POY75607.1"/>
    <property type="molecule type" value="Genomic_DNA"/>
</dbReference>
<dbReference type="Proteomes" id="UP000237144">
    <property type="component" value="Unassembled WGS sequence"/>
</dbReference>
<feature type="binding site" evidence="11">
    <location>
        <position position="183"/>
    </location>
    <ligand>
        <name>substrate</name>
    </ligand>
</feature>
<dbReference type="GO" id="GO:0000340">
    <property type="term" value="F:RNA 7-methylguanosine cap binding"/>
    <property type="evidence" value="ECO:0007669"/>
    <property type="project" value="TreeGrafter"/>
</dbReference>
<dbReference type="GO" id="GO:0000290">
    <property type="term" value="P:deadenylation-dependent decapping of nuclear-transcribed mRNA"/>
    <property type="evidence" value="ECO:0007669"/>
    <property type="project" value="InterPro"/>
</dbReference>
<name>A0A2S5BFR3_9BASI</name>
<feature type="binding site" evidence="11">
    <location>
        <begin position="246"/>
        <end position="257"/>
    </location>
    <ligand>
        <name>substrate</name>
    </ligand>
</feature>
<dbReference type="GO" id="GO:0140932">
    <property type="term" value="F:5'-(N(7)-methyl 5'-triphosphoguanosine)-[mRNA] diphosphatase activity"/>
    <property type="evidence" value="ECO:0007669"/>
    <property type="project" value="UniProtKB-EC"/>
</dbReference>
<dbReference type="Gene3D" id="3.30.428.10">
    <property type="entry name" value="HIT-like"/>
    <property type="match status" value="1"/>
</dbReference>
<feature type="binding site" evidence="11">
    <location>
        <position position="153"/>
    </location>
    <ligand>
        <name>substrate</name>
    </ligand>
</feature>
<comment type="catalytic activity">
    <reaction evidence="9">
        <text>a 5'-end (N(7)-methyl 5'-triphosphoguanosine)-ribonucleoside in mRNA + H2O = N(7)-methyl-GMP + a 5'-end diphospho-ribonucleoside in mRNA + 2 H(+)</text>
        <dbReference type="Rhea" id="RHEA:65388"/>
        <dbReference type="Rhea" id="RHEA-COMP:17165"/>
        <dbReference type="Rhea" id="RHEA-COMP:17167"/>
        <dbReference type="ChEBI" id="CHEBI:15377"/>
        <dbReference type="ChEBI" id="CHEBI:15378"/>
        <dbReference type="ChEBI" id="CHEBI:58285"/>
        <dbReference type="ChEBI" id="CHEBI:156461"/>
        <dbReference type="ChEBI" id="CHEBI:167616"/>
        <dbReference type="EC" id="3.6.1.59"/>
    </reaction>
</comment>
<dbReference type="SUPFAM" id="SSF102860">
    <property type="entry name" value="mRNA decapping enzyme DcpS N-terminal domain"/>
    <property type="match status" value="1"/>
</dbReference>
<dbReference type="FunFam" id="3.30.428.10:FF:000006">
    <property type="entry name" value="m7GpppX diphosphatase"/>
    <property type="match status" value="1"/>
</dbReference>
<keyword evidence="5" id="KW-0378">Hydrolase</keyword>
<keyword evidence="6" id="KW-0539">Nucleus</keyword>
<feature type="binding site" evidence="11">
    <location>
        <position position="185"/>
    </location>
    <ligand>
        <name>substrate</name>
    </ligand>
</feature>
<feature type="binding site" evidence="11">
    <location>
        <position position="163"/>
    </location>
    <ligand>
        <name>substrate</name>
    </ligand>
</feature>
<evidence type="ECO:0000256" key="11">
    <source>
        <dbReference type="PIRSR" id="PIRSR028973-2"/>
    </source>
</evidence>
<comment type="subcellular location">
    <subcellularLocation>
        <location evidence="1">Nucleus</location>
    </subcellularLocation>
</comment>
<keyword evidence="13" id="KW-1185">Reference proteome</keyword>
<evidence type="ECO:0000313" key="12">
    <source>
        <dbReference type="EMBL" id="POY75607.1"/>
    </source>
</evidence>
<evidence type="ECO:0000256" key="5">
    <source>
        <dbReference type="ARBA" id="ARBA00022801"/>
    </source>
</evidence>
<dbReference type="AlphaFoldDB" id="A0A2S5BFR3"/>
<evidence type="ECO:0000256" key="9">
    <source>
        <dbReference type="ARBA" id="ARBA00048222"/>
    </source>
</evidence>
<evidence type="ECO:0000256" key="8">
    <source>
        <dbReference type="ARBA" id="ARBA00030609"/>
    </source>
</evidence>
<dbReference type="Gene3D" id="3.30.200.40">
    <property type="entry name" value="Scavenger mRNA decapping enzyme, N-terminal domain"/>
    <property type="match status" value="1"/>
</dbReference>
<evidence type="ECO:0000256" key="7">
    <source>
        <dbReference type="ARBA" id="ARBA00029885"/>
    </source>
</evidence>
<accession>A0A2S5BFR3</accession>
<dbReference type="OrthoDB" id="10264956at2759"/>
<dbReference type="PANTHER" id="PTHR12978:SF0">
    <property type="entry name" value="M7GPPPX DIPHOSPHATASE"/>
    <property type="match status" value="1"/>
</dbReference>